<feature type="region of interest" description="Disordered" evidence="1">
    <location>
        <begin position="1"/>
        <end position="102"/>
    </location>
</feature>
<dbReference type="AlphaFoldDB" id="A0A7S4HJP9"/>
<feature type="compositionally biased region" description="Basic and acidic residues" evidence="1">
    <location>
        <begin position="32"/>
        <end position="47"/>
    </location>
</feature>
<gene>
    <name evidence="2" type="ORF">OAUR00152_LOCUS846</name>
</gene>
<accession>A0A7S4HJP9</accession>
<dbReference type="EMBL" id="HBKQ01001192">
    <property type="protein sequence ID" value="CAE2201334.1"/>
    <property type="molecule type" value="Transcribed_RNA"/>
</dbReference>
<reference evidence="2" key="1">
    <citation type="submission" date="2021-01" db="EMBL/GenBank/DDBJ databases">
        <authorList>
            <person name="Corre E."/>
            <person name="Pelletier E."/>
            <person name="Niang G."/>
            <person name="Scheremetjew M."/>
            <person name="Finn R."/>
            <person name="Kale V."/>
            <person name="Holt S."/>
            <person name="Cochrane G."/>
            <person name="Meng A."/>
            <person name="Brown T."/>
            <person name="Cohen L."/>
        </authorList>
    </citation>
    <scope>NUCLEOTIDE SEQUENCE</scope>
    <source>
        <strain evidence="2">Isolate 1302-5</strain>
    </source>
</reference>
<name>A0A7S4HJP9_9STRA</name>
<protein>
    <submittedName>
        <fullName evidence="2">Uncharacterized protein</fullName>
    </submittedName>
</protein>
<feature type="compositionally biased region" description="Low complexity" evidence="1">
    <location>
        <begin position="73"/>
        <end position="87"/>
    </location>
</feature>
<evidence type="ECO:0000256" key="1">
    <source>
        <dbReference type="SAM" id="MobiDB-lite"/>
    </source>
</evidence>
<proteinExistence type="predicted"/>
<organism evidence="2">
    <name type="scientific">Odontella aurita</name>
    <dbReference type="NCBI Taxonomy" id="265563"/>
    <lineage>
        <taxon>Eukaryota</taxon>
        <taxon>Sar</taxon>
        <taxon>Stramenopiles</taxon>
        <taxon>Ochrophyta</taxon>
        <taxon>Bacillariophyta</taxon>
        <taxon>Mediophyceae</taxon>
        <taxon>Biddulphiophycidae</taxon>
        <taxon>Eupodiscales</taxon>
        <taxon>Odontellaceae</taxon>
        <taxon>Odontella</taxon>
    </lineage>
</organism>
<sequence>MCAHETSRDSPVSMPTKCGSTSPPRRRHDTHRRATPDGRFGIRERGGAWRRRRGGTEEGIVGEATGPGGWRTAADADAADDAASSSSPVSVHNSFSRKSSLSLSPSLLLLPSSSSRSSCCASSATSVGCLRMPPVGRALWS</sequence>
<evidence type="ECO:0000313" key="2">
    <source>
        <dbReference type="EMBL" id="CAE2201334.1"/>
    </source>
</evidence>